<dbReference type="Pfam" id="PF00326">
    <property type="entry name" value="Peptidase_S9"/>
    <property type="match status" value="1"/>
</dbReference>
<evidence type="ECO:0000313" key="6">
    <source>
        <dbReference type="Proteomes" id="UP001317963"/>
    </source>
</evidence>
<feature type="domain" description="Dipeptidylpeptidase IV N-terminal" evidence="4">
    <location>
        <begin position="206"/>
        <end position="296"/>
    </location>
</feature>
<evidence type="ECO:0000256" key="2">
    <source>
        <dbReference type="ARBA" id="ARBA00022825"/>
    </source>
</evidence>
<evidence type="ECO:0000259" key="3">
    <source>
        <dbReference type="Pfam" id="PF00326"/>
    </source>
</evidence>
<dbReference type="InterPro" id="IPR011042">
    <property type="entry name" value="6-blade_b-propeller_TolB-like"/>
</dbReference>
<evidence type="ECO:0000259" key="4">
    <source>
        <dbReference type="Pfam" id="PF00930"/>
    </source>
</evidence>
<evidence type="ECO:0000256" key="1">
    <source>
        <dbReference type="ARBA" id="ARBA00022801"/>
    </source>
</evidence>
<evidence type="ECO:0000313" key="5">
    <source>
        <dbReference type="EMBL" id="UZP75523.1"/>
    </source>
</evidence>
<protein>
    <submittedName>
        <fullName evidence="5">S9 family peptidase</fullName>
    </submittedName>
</protein>
<dbReference type="SUPFAM" id="SSF82171">
    <property type="entry name" value="DPP6 N-terminal domain-like"/>
    <property type="match status" value="1"/>
</dbReference>
<gene>
    <name evidence="5" type="ORF">E0F26_01345</name>
</gene>
<dbReference type="InterPro" id="IPR001375">
    <property type="entry name" value="Peptidase_S9_cat"/>
</dbReference>
<proteinExistence type="predicted"/>
<dbReference type="PANTHER" id="PTHR42776:SF27">
    <property type="entry name" value="DIPEPTIDYL PEPTIDASE FAMILY MEMBER 6"/>
    <property type="match status" value="1"/>
</dbReference>
<dbReference type="InterPro" id="IPR002469">
    <property type="entry name" value="Peptidase_S9B_N"/>
</dbReference>
<organism evidence="5 6">
    <name type="scientific">Candidatus Paraluminiphilus aquimaris</name>
    <dbReference type="NCBI Taxonomy" id="2518994"/>
    <lineage>
        <taxon>Bacteria</taxon>
        <taxon>Pseudomonadati</taxon>
        <taxon>Pseudomonadota</taxon>
        <taxon>Gammaproteobacteria</taxon>
        <taxon>Cellvibrionales</taxon>
        <taxon>Halieaceae</taxon>
        <taxon>Candidatus Paraluminiphilus</taxon>
    </lineage>
</organism>
<keyword evidence="6" id="KW-1185">Reference proteome</keyword>
<name>A0ABY6QAX2_9GAMM</name>
<dbReference type="Pfam" id="PF00930">
    <property type="entry name" value="DPPIV_N"/>
    <property type="match status" value="1"/>
</dbReference>
<feature type="domain" description="Peptidase S9 prolyl oligopeptidase catalytic" evidence="3">
    <location>
        <begin position="478"/>
        <end position="687"/>
    </location>
</feature>
<dbReference type="Gene3D" id="3.40.50.1820">
    <property type="entry name" value="alpha/beta hydrolase"/>
    <property type="match status" value="1"/>
</dbReference>
<keyword evidence="1" id="KW-0378">Hydrolase</keyword>
<accession>A0ABY6QAX2</accession>
<dbReference type="SUPFAM" id="SSF53474">
    <property type="entry name" value="alpha/beta-Hydrolases"/>
    <property type="match status" value="1"/>
</dbReference>
<sequence length="700" mass="77682">MTHSPHSLNALRKIGRRLLAATLIWIPTLGFSAEESLRPFNAMDVFDLEWVSDPQVSPDGNRVVYVRRSNDIMSDRTRSHLWRIDTDGNNHRPLLSNNDNAYSPRWSPDGNRLAFISSSTGSSQIHVRWMDNGDVAVVTHLQSSPLNLSWSPDGRWLAFTLSVKAPTEPMVKPRSKPKGATWADKPITVSTTRYQYDGRGIVAPSYRHVFVVPAEGGSARQLTTGNFNHSGALSWSSDSQQIFFSAYRQDDWELVSGEADIYAVDIASKTLTQITREPGAERNPQVSPNGRMLTFTHQVRRPLAFTPDKIAVSKLDGSDLQIISGDLDGDASGLIWSKDSQSIFYLYDERGERKIGKASLKGELRKVVSGLGGTTIGRPYLSGGFHVASNTIAFTRGRSDRPADLAIMKKGKTRVITSLNEDVLPFRQLGKVQELVYTSSHDAQEIQGWYITPPNFDPNKKYPLILEIHGGPHLAYGPNFSAELQMMAAQGYVVFYDNHRGSLSYGEDFALLLQYKYSSKEDFADHMSGIDALIKKGFIDDRNLFIAGGSAGGIAAAYAIGLTDRFNAAVAAKPVINWVSKTLTADSMVGQIYHQFPGPPWEHLDHYWKRSPLSLIGNVTTPTMLLTGENDRRTPMSETEQFYQALRLKGVDSVMIRMPGASHGIASRPSRLVSKVDHILAWFERYKKADDAAEKGAKDD</sequence>
<dbReference type="PANTHER" id="PTHR42776">
    <property type="entry name" value="SERINE PEPTIDASE S9 FAMILY MEMBER"/>
    <property type="match status" value="1"/>
</dbReference>
<dbReference type="EMBL" id="CP036501">
    <property type="protein sequence ID" value="UZP75523.1"/>
    <property type="molecule type" value="Genomic_DNA"/>
</dbReference>
<dbReference type="Gene3D" id="2.120.10.30">
    <property type="entry name" value="TolB, C-terminal domain"/>
    <property type="match status" value="2"/>
</dbReference>
<dbReference type="InterPro" id="IPR011659">
    <property type="entry name" value="WD40"/>
</dbReference>
<dbReference type="Pfam" id="PF07676">
    <property type="entry name" value="PD40"/>
    <property type="match status" value="2"/>
</dbReference>
<dbReference type="InterPro" id="IPR029058">
    <property type="entry name" value="AB_hydrolase_fold"/>
</dbReference>
<keyword evidence="2" id="KW-0720">Serine protease</keyword>
<dbReference type="Proteomes" id="UP001317963">
    <property type="component" value="Chromosome"/>
</dbReference>
<reference evidence="5 6" key="1">
    <citation type="submission" date="2019-02" db="EMBL/GenBank/DDBJ databases">
        <title>Halieaceae_genomes.</title>
        <authorList>
            <person name="Li S.-H."/>
        </authorList>
    </citation>
    <scope>NUCLEOTIDE SEQUENCE [LARGE SCALE GENOMIC DNA]</scope>
    <source>
        <strain evidence="5 6">JH123</strain>
    </source>
</reference>
<keyword evidence="2" id="KW-0645">Protease</keyword>